<dbReference type="Pfam" id="PF20178">
    <property type="entry name" value="ToxA_N"/>
    <property type="match status" value="1"/>
</dbReference>
<reference evidence="2 3" key="1">
    <citation type="submission" date="2019-09" db="EMBL/GenBank/DDBJ databases">
        <authorList>
            <person name="Chandra G."/>
            <person name="Truman W A."/>
        </authorList>
    </citation>
    <scope>NUCLEOTIDE SEQUENCE [LARGE SCALE GENOMIC DNA]</scope>
    <source>
        <strain evidence="2">PS918</strain>
    </source>
</reference>
<accession>A0A5E7V208</accession>
<protein>
    <recommendedName>
        <fullName evidence="1">Dermonecrotic toxin N-terminal domain-containing protein</fullName>
    </recommendedName>
</protein>
<gene>
    <name evidence="2" type="ORF">PS918_05975</name>
</gene>
<dbReference type="InterPro" id="IPR046673">
    <property type="entry name" value="ToxA_N"/>
</dbReference>
<sequence>MFRHSDGAVNIQAYFDKALDIRALINAQQLTLDTKDRWTTRPAMAGEQPSLVLGDTADTHAKSFRSVDAAVRSEFTGQPLGSLAAQLIHLEIMKPQLSHALSVGMRGEATLRELGGTLRNADWHIVDTVFNPDRPDRKSRPAIRGFHPDAFSLVLECSGEKDVMPLANCVLLTERGGLDVQHSGRAILWTPAAGLEVFKNVASARQQLNLRLQDADERLGLLENLTPAQQKIHRNYSLNTLRLIEGNVSQTLAQSGINLFLARCERVHDSKQSTPQKRTALQALTQTLIDTNLPRATLIAQAMSQRQTLPAWLGLAPVEEQQLHIELLEQYRNSVTDDKDYLHGIQTLEEYVRQTLKTLLKARFPEHTLDPDLIEITPNLALAGPAQTLVQFALNHANIAQGSGFRVSSTARQQLPATLDQAAVKQLLLSLNIQGDYGKLVTEALSGSAAIPRQLRFVQQLPWQLLQHAHGLKLQRHLSPSAFDLIFQVLDMPDAIARAAVAGANAIVKPLEMIKTAGATAVQALGLYLIGPGTGNQGPHILYAPYAPGSLFTEFMNEADVVAAINTPGAFQDLIIRRLPDSEQTSFKNLLKSSIGEVSEITLGSTSIAGNLLTQLYEDNTRLLPRMLASQSKANDQPDWEAIRHLFTSGIKLIVGHLPGKLAYVRFLWQAYEDFKDSAEGLQDHHWKRALQSFIAGAAQMVTLGKLSLEASPVSAATPSATEPVKVPLAEPQWSRIQPTAPTRTSLQYFEAPTVALKDLTRNTADGTYDDPASTLRYAPVAGKVYGVAKPGVVWQMEKAGVSGPSLRKTPGHQLVLDPDRHTVHFGKALSTMINEYVADREVRQSFNIELRGMRNIRAHDPVKALKIVRAIDTARYYAFNSLANLVQARRLERGTRLDGFFRAFFDVTDVNENLLDKIAKAIIPVCQALVDDKDELLGSDRFIVGSFRRAEDASTSAFVIDNDGRKHVHLTPKFFHPELDEYRGHLTEPFDIDDHARATILVHELSHIYADTIDMSYMEARRPFSDLISTLTHHGSNLKDRQALYQRRGLSMDTPRDELFARWSSSLRSWVSLDSIPAVKHIGKKILKITGCADMDAARTAFMDPANPDIRVDTMLHNADTLAHLIGQIGRVLDPVPPPTP</sequence>
<name>A0A5E7V208_PSEFL</name>
<feature type="domain" description="Dermonecrotic toxin N-terminal" evidence="1">
    <location>
        <begin position="344"/>
        <end position="565"/>
    </location>
</feature>
<proteinExistence type="predicted"/>
<organism evidence="2 3">
    <name type="scientific">Pseudomonas fluorescens</name>
    <dbReference type="NCBI Taxonomy" id="294"/>
    <lineage>
        <taxon>Bacteria</taxon>
        <taxon>Pseudomonadati</taxon>
        <taxon>Pseudomonadota</taxon>
        <taxon>Gammaproteobacteria</taxon>
        <taxon>Pseudomonadales</taxon>
        <taxon>Pseudomonadaceae</taxon>
        <taxon>Pseudomonas</taxon>
    </lineage>
</organism>
<dbReference type="Proteomes" id="UP000326611">
    <property type="component" value="Unassembled WGS sequence"/>
</dbReference>
<evidence type="ECO:0000313" key="3">
    <source>
        <dbReference type="Proteomes" id="UP000326611"/>
    </source>
</evidence>
<dbReference type="GO" id="GO:0008237">
    <property type="term" value="F:metallopeptidase activity"/>
    <property type="evidence" value="ECO:0007669"/>
    <property type="project" value="InterPro"/>
</dbReference>
<dbReference type="AlphaFoldDB" id="A0A5E7V208"/>
<dbReference type="Gene3D" id="3.40.390.10">
    <property type="entry name" value="Collagenase (Catalytic Domain)"/>
    <property type="match status" value="1"/>
</dbReference>
<evidence type="ECO:0000313" key="2">
    <source>
        <dbReference type="EMBL" id="VVQ16396.1"/>
    </source>
</evidence>
<dbReference type="EMBL" id="CABVIY010000012">
    <property type="protein sequence ID" value="VVQ16396.1"/>
    <property type="molecule type" value="Genomic_DNA"/>
</dbReference>
<evidence type="ECO:0000259" key="1">
    <source>
        <dbReference type="Pfam" id="PF20178"/>
    </source>
</evidence>
<dbReference type="InterPro" id="IPR024079">
    <property type="entry name" value="MetalloPept_cat_dom_sf"/>
</dbReference>